<organism evidence="2 3">
    <name type="scientific">Lysobacter korlensis</name>
    <dbReference type="NCBI Taxonomy" id="553636"/>
    <lineage>
        <taxon>Bacteria</taxon>
        <taxon>Pseudomonadati</taxon>
        <taxon>Pseudomonadota</taxon>
        <taxon>Gammaproteobacteria</taxon>
        <taxon>Lysobacterales</taxon>
        <taxon>Lysobacteraceae</taxon>
        <taxon>Lysobacter</taxon>
    </lineage>
</organism>
<dbReference type="EMBL" id="JBHLTG010000006">
    <property type="protein sequence ID" value="MFC0680733.1"/>
    <property type="molecule type" value="Genomic_DNA"/>
</dbReference>
<comment type="caution">
    <text evidence="2">The sequence shown here is derived from an EMBL/GenBank/DDBJ whole genome shotgun (WGS) entry which is preliminary data.</text>
</comment>
<dbReference type="RefSeq" id="WP_386672745.1">
    <property type="nucleotide sequence ID" value="NZ_JBHLTG010000006.1"/>
</dbReference>
<sequence>MRILAETVVGILLTLLLTLLVTGALVSIDNPDPAGAFFGEGPALVFGAFWIGLVLWGILVVIGNVLHRNRRPGARVLHNLLAALVAGILTLIVYIVIGATAGGWGLLIVGIVLVPTIAFLVGAAVAIPLTHLVLFRPRTTAAPPAATASSARPR</sequence>
<name>A0ABV6RUT8_9GAMM</name>
<evidence type="ECO:0000313" key="3">
    <source>
        <dbReference type="Proteomes" id="UP001589896"/>
    </source>
</evidence>
<proteinExistence type="predicted"/>
<keyword evidence="1" id="KW-1133">Transmembrane helix</keyword>
<reference evidence="2 3" key="1">
    <citation type="submission" date="2024-09" db="EMBL/GenBank/DDBJ databases">
        <authorList>
            <person name="Sun Q."/>
            <person name="Mori K."/>
        </authorList>
    </citation>
    <scope>NUCLEOTIDE SEQUENCE [LARGE SCALE GENOMIC DNA]</scope>
    <source>
        <strain evidence="2 3">KCTC 23076</strain>
    </source>
</reference>
<feature type="transmembrane region" description="Helical" evidence="1">
    <location>
        <begin position="103"/>
        <end position="129"/>
    </location>
</feature>
<keyword evidence="1" id="KW-0812">Transmembrane</keyword>
<dbReference type="Proteomes" id="UP001589896">
    <property type="component" value="Unassembled WGS sequence"/>
</dbReference>
<accession>A0ABV6RUT8</accession>
<keyword evidence="3" id="KW-1185">Reference proteome</keyword>
<evidence type="ECO:0000256" key="1">
    <source>
        <dbReference type="SAM" id="Phobius"/>
    </source>
</evidence>
<protein>
    <submittedName>
        <fullName evidence="2">Uncharacterized protein</fullName>
    </submittedName>
</protein>
<keyword evidence="1" id="KW-0472">Membrane</keyword>
<evidence type="ECO:0000313" key="2">
    <source>
        <dbReference type="EMBL" id="MFC0680733.1"/>
    </source>
</evidence>
<feature type="transmembrane region" description="Helical" evidence="1">
    <location>
        <begin position="43"/>
        <end position="66"/>
    </location>
</feature>
<feature type="transmembrane region" description="Helical" evidence="1">
    <location>
        <begin position="78"/>
        <end position="97"/>
    </location>
</feature>
<gene>
    <name evidence="2" type="ORF">ACFFGH_23115</name>
</gene>